<reference evidence="3" key="2">
    <citation type="submission" date="2013-10" db="EMBL/GenBank/DDBJ databases">
        <authorList>
            <person name="Aslett M."/>
        </authorList>
    </citation>
    <scope>NUCLEOTIDE SEQUENCE</scope>
    <source>
        <strain evidence="3">Houghton</strain>
    </source>
</reference>
<protein>
    <submittedName>
        <fullName evidence="3">Uncharacterized protein</fullName>
    </submittedName>
</protein>
<dbReference type="OrthoDB" id="347436at2759"/>
<feature type="region of interest" description="Disordered" evidence="2">
    <location>
        <begin position="278"/>
        <end position="297"/>
    </location>
</feature>
<dbReference type="GeneID" id="25271272"/>
<accession>U6GTT1</accession>
<gene>
    <name evidence="3" type="ORF">EAH_00032020</name>
</gene>
<evidence type="ECO:0000256" key="1">
    <source>
        <dbReference type="SAM" id="Coils"/>
    </source>
</evidence>
<reference evidence="3" key="1">
    <citation type="submission" date="2013-10" db="EMBL/GenBank/DDBJ databases">
        <title>Genomic analysis of the causative agents of coccidiosis in chickens.</title>
        <authorList>
            <person name="Reid A.J."/>
            <person name="Blake D."/>
            <person name="Billington K."/>
            <person name="Browne H."/>
            <person name="Dunn M."/>
            <person name="Hung S."/>
            <person name="Kawahara F."/>
            <person name="Miranda-Saavedra D."/>
            <person name="Mourier T."/>
            <person name="Nagra H."/>
            <person name="Otto T.D."/>
            <person name="Rawlings N."/>
            <person name="Sanchez A."/>
            <person name="Sanders M."/>
            <person name="Subramaniam C."/>
            <person name="Tay Y."/>
            <person name="Dear P."/>
            <person name="Doerig C."/>
            <person name="Gruber A."/>
            <person name="Parkinson J."/>
            <person name="Shirley M."/>
            <person name="Wan K.L."/>
            <person name="Berriman M."/>
            <person name="Tomley F."/>
            <person name="Pain A."/>
        </authorList>
    </citation>
    <scope>NUCLEOTIDE SEQUENCE</scope>
    <source>
        <strain evidence="3">Houghton</strain>
    </source>
</reference>
<keyword evidence="4" id="KW-1185">Reference proteome</keyword>
<feature type="region of interest" description="Disordered" evidence="2">
    <location>
        <begin position="54"/>
        <end position="271"/>
    </location>
</feature>
<proteinExistence type="predicted"/>
<dbReference type="Proteomes" id="UP000018050">
    <property type="component" value="Unassembled WGS sequence"/>
</dbReference>
<feature type="coiled-coil region" evidence="1">
    <location>
        <begin position="326"/>
        <end position="356"/>
    </location>
</feature>
<keyword evidence="1" id="KW-0175">Coiled coil</keyword>
<feature type="compositionally biased region" description="Basic and acidic residues" evidence="2">
    <location>
        <begin position="98"/>
        <end position="124"/>
    </location>
</feature>
<dbReference type="RefSeq" id="XP_013247807.1">
    <property type="nucleotide sequence ID" value="XM_013392353.1"/>
</dbReference>
<sequence>MVVVGAEETATMPNNQGAPHLTIVKLANRDSAMLLEGSGNTEYVSRLQVPQESFLQLQSDSEESDSEYSKELGGSSASSGDSHTDKHRGPTRPGSEARSAHEEDKEAPTASKKERGTDAAEDSKWSATEEEGSQASSEEHAPHSAKMAANKDHAEGEGGISETATHKEEEQGETSGELGHGDKTIISDAKAKSHEPLRQAEGISEHEGAKLHEPAHEEEGISEHEGAKPDEPVHKTEGTSEREKAKQHVPGHKAEGGTEHQKEKPHEPGHNVGVRTQEVKAKAHMHGAGQAKLSQEEEVDSLISRLLPLLRAAKGKDLYERLVTILDLHERTVEAEKELKSEAKKEEAQEEALKEKAVSNVAAQEDLLLTQQLSNMWVLPFYEEGKRETCLSGFEGLAHEHPRQLAKQHALERSTGSGGTVPLQKHHLDVICDTEEKSEYPSCKTVYEALQHVKEPKPRALPELLVLTDIQDLKNTLGLYRIAFLFEGLVQFATPDGTKVDASQHKLPKEEAEFMRKHRHDDISTTALLKAE</sequence>
<evidence type="ECO:0000313" key="3">
    <source>
        <dbReference type="EMBL" id="CDI82982.1"/>
    </source>
</evidence>
<dbReference type="EMBL" id="HG673004">
    <property type="protein sequence ID" value="CDI82982.1"/>
    <property type="molecule type" value="Genomic_DNA"/>
</dbReference>
<dbReference type="AlphaFoldDB" id="U6GTT1"/>
<evidence type="ECO:0000313" key="4">
    <source>
        <dbReference type="Proteomes" id="UP000018050"/>
    </source>
</evidence>
<name>U6GTT1_EIMAC</name>
<dbReference type="OMA" id="WVLPFYE"/>
<feature type="compositionally biased region" description="Basic and acidic residues" evidence="2">
    <location>
        <begin position="179"/>
        <end position="269"/>
    </location>
</feature>
<organism evidence="3 4">
    <name type="scientific">Eimeria acervulina</name>
    <name type="common">Coccidian parasite</name>
    <dbReference type="NCBI Taxonomy" id="5801"/>
    <lineage>
        <taxon>Eukaryota</taxon>
        <taxon>Sar</taxon>
        <taxon>Alveolata</taxon>
        <taxon>Apicomplexa</taxon>
        <taxon>Conoidasida</taxon>
        <taxon>Coccidia</taxon>
        <taxon>Eucoccidiorida</taxon>
        <taxon>Eimeriorina</taxon>
        <taxon>Eimeriidae</taxon>
        <taxon>Eimeria</taxon>
    </lineage>
</organism>
<dbReference type="VEuPathDB" id="ToxoDB:EAH_00032020"/>
<evidence type="ECO:0000256" key="2">
    <source>
        <dbReference type="SAM" id="MobiDB-lite"/>
    </source>
</evidence>